<sequence length="393" mass="44345">MLSKKQLIQSQKIVNSLYLHGPMSRADLARLLHITPATITEITAYLISKKILFEENGGLKDLKTGRKKIPLQIVANHAYFIGVEISEVKIVCCLTDSVGRVISSTVITQDSNYSFPLSETDVLKIIVDFIEVNNDYVVRAIGIAIPGHYDKTKDIILSNREIWSQFQISKIKNNINIPVYVKNNVKCMALAKLYYDSYKDILNFVFVNLKRGIFAAYVYQGELYGDSNYLVGEVGHSVMNPNGEQCECGKAGCLQTYSSLSWIVKKSRLAYESGRTQFLSHLVDSVDDLTIEHIIQAYRMGEELIYQIIDQSVLYLAQLINNLLIFVDVETIYIHGKLFEEELIAEKLRKKLEASKSIIDADRKVKRVILPYKANFGALGASALALRQTILSK</sequence>
<dbReference type="InterPro" id="IPR036390">
    <property type="entry name" value="WH_DNA-bd_sf"/>
</dbReference>
<dbReference type="SUPFAM" id="SSF46785">
    <property type="entry name" value="Winged helix' DNA-binding domain"/>
    <property type="match status" value="1"/>
</dbReference>
<dbReference type="AlphaFoldDB" id="A0A2D4DQ88"/>
<keyword evidence="3" id="KW-0119">Carbohydrate metabolism</keyword>
<protein>
    <submittedName>
        <fullName evidence="4">N-acetylglucosamine repressor</fullName>
    </submittedName>
</protein>
<proteinExistence type="inferred from homology"/>
<gene>
    <name evidence="4" type="primary">nagC</name>
    <name evidence="4" type="ORF">FMV2238Y02_23190</name>
</gene>
<dbReference type="PANTHER" id="PTHR18964">
    <property type="entry name" value="ROK (REPRESSOR, ORF, KINASE) FAMILY"/>
    <property type="match status" value="1"/>
</dbReference>
<evidence type="ECO:0000313" key="5">
    <source>
        <dbReference type="Proteomes" id="UP000280759"/>
    </source>
</evidence>
<comment type="similarity">
    <text evidence="2">Belongs to the ROK (NagC/XylR) family.</text>
</comment>
<dbReference type="Gene3D" id="3.30.420.40">
    <property type="match status" value="2"/>
</dbReference>
<dbReference type="GO" id="GO:0042732">
    <property type="term" value="P:D-xylose metabolic process"/>
    <property type="evidence" value="ECO:0007669"/>
    <property type="project" value="UniProtKB-KW"/>
</dbReference>
<dbReference type="Proteomes" id="UP000280759">
    <property type="component" value="Unassembled WGS sequence"/>
</dbReference>
<accession>A0A2D4DQ88</accession>
<comment type="function">
    <text evidence="1">Transcriptional repressor of xylose-utilizing enzymes.</text>
</comment>
<evidence type="ECO:0000256" key="2">
    <source>
        <dbReference type="ARBA" id="ARBA00006479"/>
    </source>
</evidence>
<dbReference type="InterPro" id="IPR000600">
    <property type="entry name" value="ROK"/>
</dbReference>
<keyword evidence="3" id="KW-0859">Xylose metabolism</keyword>
<organism evidence="4 5">
    <name type="scientific">Streptococcus canis</name>
    <dbReference type="NCBI Taxonomy" id="1329"/>
    <lineage>
        <taxon>Bacteria</taxon>
        <taxon>Bacillati</taxon>
        <taxon>Bacillota</taxon>
        <taxon>Bacilli</taxon>
        <taxon>Lactobacillales</taxon>
        <taxon>Streptococcaceae</taxon>
        <taxon>Streptococcus</taxon>
    </lineage>
</organism>
<dbReference type="InterPro" id="IPR043129">
    <property type="entry name" value="ATPase_NBD"/>
</dbReference>
<dbReference type="Gene3D" id="1.10.10.10">
    <property type="entry name" value="Winged helix-like DNA-binding domain superfamily/Winged helix DNA-binding domain"/>
    <property type="match status" value="1"/>
</dbReference>
<dbReference type="RefSeq" id="WP_099983133.1">
    <property type="nucleotide sequence ID" value="NZ_CP053792.1"/>
</dbReference>
<dbReference type="EMBL" id="UXEP01000065">
    <property type="protein sequence ID" value="VDC43834.1"/>
    <property type="molecule type" value="Genomic_DNA"/>
</dbReference>
<evidence type="ECO:0000313" key="4">
    <source>
        <dbReference type="EMBL" id="VDC43834.1"/>
    </source>
</evidence>
<dbReference type="PANTHER" id="PTHR18964:SF149">
    <property type="entry name" value="BIFUNCTIONAL UDP-N-ACETYLGLUCOSAMINE 2-EPIMERASE_N-ACETYLMANNOSAMINE KINASE"/>
    <property type="match status" value="1"/>
</dbReference>
<evidence type="ECO:0000256" key="3">
    <source>
        <dbReference type="ARBA" id="ARBA00022629"/>
    </source>
</evidence>
<dbReference type="InterPro" id="IPR036388">
    <property type="entry name" value="WH-like_DNA-bd_sf"/>
</dbReference>
<dbReference type="SUPFAM" id="SSF53067">
    <property type="entry name" value="Actin-like ATPase domain"/>
    <property type="match status" value="1"/>
</dbReference>
<evidence type="ECO:0000256" key="1">
    <source>
        <dbReference type="ARBA" id="ARBA00002486"/>
    </source>
</evidence>
<reference evidence="4 5" key="1">
    <citation type="submission" date="2018-10" db="EMBL/GenBank/DDBJ databases">
        <authorList>
            <consortium name="Molecular Microbiology and Infection Unit (UMMI)"/>
            <person name="Machado M."/>
        </authorList>
    </citation>
    <scope>NUCLEOTIDE SEQUENCE [LARGE SCALE GENOMIC DNA]</scope>
    <source>
        <strain evidence="4">FMV2238.02</strain>
    </source>
</reference>
<keyword evidence="5" id="KW-1185">Reference proteome</keyword>
<name>A0A2D4DQ88_STRCB</name>
<dbReference type="Pfam" id="PF00480">
    <property type="entry name" value="ROK"/>
    <property type="match status" value="1"/>
</dbReference>